<dbReference type="eggNOG" id="COG1182">
    <property type="taxonomic scope" value="Bacteria"/>
</dbReference>
<dbReference type="Pfam" id="PF02525">
    <property type="entry name" value="Flavodoxin_2"/>
    <property type="match status" value="1"/>
</dbReference>
<dbReference type="EMBL" id="CP002480">
    <property type="protein sequence ID" value="ADW69136.1"/>
    <property type="molecule type" value="Genomic_DNA"/>
</dbReference>
<feature type="domain" description="Flavodoxin-like fold" evidence="7">
    <location>
        <begin position="3"/>
        <end position="181"/>
    </location>
</feature>
<dbReference type="InterPro" id="IPR050104">
    <property type="entry name" value="FMN-dep_NADH:Q_OxRdtase_AzoR1"/>
</dbReference>
<dbReference type="PaxDb" id="1198114-AciX9_2092"/>
<reference evidence="9" key="1">
    <citation type="submission" date="2011-01" db="EMBL/GenBank/DDBJ databases">
        <title>Complete sequence of chromosome of Acidobacterium sp. MP5ACTX9.</title>
        <authorList>
            <consortium name="US DOE Joint Genome Institute"/>
            <person name="Lucas S."/>
            <person name="Copeland A."/>
            <person name="Lapidus A."/>
            <person name="Cheng J.-F."/>
            <person name="Goodwin L."/>
            <person name="Pitluck S."/>
            <person name="Teshima H."/>
            <person name="Detter J.C."/>
            <person name="Han C."/>
            <person name="Tapia R."/>
            <person name="Land M."/>
            <person name="Hauser L."/>
            <person name="Kyrpides N."/>
            <person name="Ivanova N."/>
            <person name="Ovchinnikova G."/>
            <person name="Pagani I."/>
            <person name="Rawat S.R."/>
            <person name="Mannisto M."/>
            <person name="Haggblom M.M."/>
            <person name="Woyke T."/>
        </authorList>
    </citation>
    <scope>NUCLEOTIDE SEQUENCE [LARGE SCALE GENOMIC DNA]</scope>
    <source>
        <strain evidence="9">MP5ACTX9</strain>
    </source>
</reference>
<keyword evidence="3 6" id="KW-0560">Oxidoreductase</keyword>
<comment type="caution">
    <text evidence="6">Lacks conserved residue(s) required for the propagation of feature annotation.</text>
</comment>
<dbReference type="PANTHER" id="PTHR43741:SF4">
    <property type="entry name" value="FMN-DEPENDENT NADH:QUINONE OXIDOREDUCTASE"/>
    <property type="match status" value="1"/>
</dbReference>
<evidence type="ECO:0000313" key="9">
    <source>
        <dbReference type="Proteomes" id="UP000000343"/>
    </source>
</evidence>
<comment type="catalytic activity">
    <reaction evidence="6">
        <text>2 a quinone + NADH + H(+) = 2 a 1,4-benzosemiquinone + NAD(+)</text>
        <dbReference type="Rhea" id="RHEA:65952"/>
        <dbReference type="ChEBI" id="CHEBI:15378"/>
        <dbReference type="ChEBI" id="CHEBI:57540"/>
        <dbReference type="ChEBI" id="CHEBI:57945"/>
        <dbReference type="ChEBI" id="CHEBI:132124"/>
        <dbReference type="ChEBI" id="CHEBI:134225"/>
    </reaction>
</comment>
<name>E8X1X5_GRATM</name>
<keyword evidence="2 6" id="KW-0288">FMN</keyword>
<evidence type="ECO:0000313" key="8">
    <source>
        <dbReference type="EMBL" id="ADW69136.1"/>
    </source>
</evidence>
<dbReference type="OrthoDB" id="9805013at2"/>
<dbReference type="KEGG" id="acm:AciX9_2092"/>
<organism evidence="9">
    <name type="scientific">Granulicella tundricola (strain ATCC BAA-1859 / DSM 23138 / MP5ACTX9)</name>
    <dbReference type="NCBI Taxonomy" id="1198114"/>
    <lineage>
        <taxon>Bacteria</taxon>
        <taxon>Pseudomonadati</taxon>
        <taxon>Acidobacteriota</taxon>
        <taxon>Terriglobia</taxon>
        <taxon>Terriglobales</taxon>
        <taxon>Acidobacteriaceae</taxon>
        <taxon>Granulicella</taxon>
    </lineage>
</organism>
<protein>
    <recommendedName>
        <fullName evidence="6">FMN dependent NADH:quinone oxidoreductase</fullName>
        <ecNumber evidence="6">1.6.5.-</ecNumber>
    </recommendedName>
    <alternativeName>
        <fullName evidence="6">Azo-dye reductase</fullName>
    </alternativeName>
    <alternativeName>
        <fullName evidence="6">FMN-dependent NADH-azo compound oxidoreductase</fullName>
    </alternativeName>
    <alternativeName>
        <fullName evidence="6">FMN-dependent NADH-azoreductase</fullName>
        <ecNumber evidence="6">1.7.1.17</ecNumber>
    </alternativeName>
</protein>
<dbReference type="EC" id="1.7.1.17" evidence="6"/>
<dbReference type="InterPro" id="IPR023048">
    <property type="entry name" value="NADH:quinone_OxRdtase_FMN_depd"/>
</dbReference>
<keyword evidence="1 6" id="KW-0285">Flavoprotein</keyword>
<sequence>MPTLLHLDSSPAGDASISRHLTAQFVAKWQAANPTGTVITRDITTMQIPPVSQAWIAARMTPADARTTEQKELLTLSDSLIADLKSADEYVFGVPMYNFGIPAILKLWIDQIARPGETFSYVNGTPAGLLTDKKATFVIASGGDYSPETAMASYNYTAPYLKAVFGFLGVTDTLLINAGGAMAVAFGKIDLPTFMQPHIESIHQRIQ</sequence>
<comment type="subunit">
    <text evidence="6">Homodimer.</text>
</comment>
<evidence type="ECO:0000256" key="2">
    <source>
        <dbReference type="ARBA" id="ARBA00022643"/>
    </source>
</evidence>
<dbReference type="InterPro" id="IPR003680">
    <property type="entry name" value="Flavodoxin_fold"/>
</dbReference>
<keyword evidence="9" id="KW-1185">Reference proteome</keyword>
<comment type="cofactor">
    <cofactor evidence="6">
        <name>FMN</name>
        <dbReference type="ChEBI" id="CHEBI:58210"/>
    </cofactor>
    <text evidence="6">Binds 1 FMN per subunit.</text>
</comment>
<feature type="binding site" evidence="6">
    <location>
        <position position="10"/>
    </location>
    <ligand>
        <name>FMN</name>
        <dbReference type="ChEBI" id="CHEBI:58210"/>
    </ligand>
</feature>
<dbReference type="RefSeq" id="WP_013580452.1">
    <property type="nucleotide sequence ID" value="NC_015064.1"/>
</dbReference>
<dbReference type="AlphaFoldDB" id="E8X1X5"/>
<feature type="binding site" evidence="6">
    <location>
        <begin position="96"/>
        <end position="99"/>
    </location>
    <ligand>
        <name>FMN</name>
        <dbReference type="ChEBI" id="CHEBI:58210"/>
    </ligand>
</feature>
<dbReference type="InterPro" id="IPR029039">
    <property type="entry name" value="Flavoprotein-like_sf"/>
</dbReference>
<evidence type="ECO:0000256" key="6">
    <source>
        <dbReference type="HAMAP-Rule" id="MF_01216"/>
    </source>
</evidence>
<proteinExistence type="inferred from homology"/>
<feature type="binding site" evidence="6">
    <location>
        <begin position="16"/>
        <end position="18"/>
    </location>
    <ligand>
        <name>FMN</name>
        <dbReference type="ChEBI" id="CHEBI:58210"/>
    </ligand>
</feature>
<dbReference type="EC" id="1.6.5.-" evidence="6"/>
<comment type="function">
    <text evidence="6">Quinone reductase that provides resistance to thiol-specific stress caused by electrophilic quinones.</text>
</comment>
<evidence type="ECO:0000256" key="1">
    <source>
        <dbReference type="ARBA" id="ARBA00022630"/>
    </source>
</evidence>
<dbReference type="SUPFAM" id="SSF52218">
    <property type="entry name" value="Flavoproteins"/>
    <property type="match status" value="1"/>
</dbReference>
<dbReference type="STRING" id="1198114.AciX9_2092"/>
<evidence type="ECO:0000259" key="7">
    <source>
        <dbReference type="Pfam" id="PF02525"/>
    </source>
</evidence>
<dbReference type="GO" id="GO:0010181">
    <property type="term" value="F:FMN binding"/>
    <property type="evidence" value="ECO:0007669"/>
    <property type="project" value="UniProtKB-UniRule"/>
</dbReference>
<dbReference type="GO" id="GO:0016655">
    <property type="term" value="F:oxidoreductase activity, acting on NAD(P)H, quinone or similar compound as acceptor"/>
    <property type="evidence" value="ECO:0007669"/>
    <property type="project" value="InterPro"/>
</dbReference>
<comment type="similarity">
    <text evidence="6">Belongs to the azoreductase type 1 family.</text>
</comment>
<gene>
    <name evidence="6" type="primary">azoR</name>
    <name evidence="8" type="ordered locus">AciX9_2092</name>
</gene>
<accession>E8X1X5</accession>
<dbReference type="PANTHER" id="PTHR43741">
    <property type="entry name" value="FMN-DEPENDENT NADH-AZOREDUCTASE 1"/>
    <property type="match status" value="1"/>
</dbReference>
<evidence type="ECO:0000256" key="4">
    <source>
        <dbReference type="ARBA" id="ARBA00023027"/>
    </source>
</evidence>
<evidence type="ECO:0000256" key="3">
    <source>
        <dbReference type="ARBA" id="ARBA00023002"/>
    </source>
</evidence>
<dbReference type="GO" id="GO:0016652">
    <property type="term" value="F:oxidoreductase activity, acting on NAD(P)H as acceptor"/>
    <property type="evidence" value="ECO:0007669"/>
    <property type="project" value="UniProtKB-UniRule"/>
</dbReference>
<dbReference type="GO" id="GO:0009055">
    <property type="term" value="F:electron transfer activity"/>
    <property type="evidence" value="ECO:0007669"/>
    <property type="project" value="UniProtKB-UniRule"/>
</dbReference>
<keyword evidence="4 6" id="KW-0520">NAD</keyword>
<comment type="function">
    <text evidence="6">Also exhibits azoreductase activity. Catalyzes the reductive cleavage of the azo bond in aromatic azo compounds to the corresponding amines.</text>
</comment>
<dbReference type="HOGENOM" id="CLU_088964_0_0_0"/>
<dbReference type="HAMAP" id="MF_01216">
    <property type="entry name" value="Azoreductase_type1"/>
    <property type="match status" value="1"/>
</dbReference>
<dbReference type="Proteomes" id="UP000000343">
    <property type="component" value="Chromosome"/>
</dbReference>
<comment type="catalytic activity">
    <reaction evidence="5">
        <text>N,N-dimethyl-1,4-phenylenediamine + anthranilate + 2 NAD(+) = 2-(4-dimethylaminophenyl)diazenylbenzoate + 2 NADH + 2 H(+)</text>
        <dbReference type="Rhea" id="RHEA:55872"/>
        <dbReference type="ChEBI" id="CHEBI:15378"/>
        <dbReference type="ChEBI" id="CHEBI:15783"/>
        <dbReference type="ChEBI" id="CHEBI:16567"/>
        <dbReference type="ChEBI" id="CHEBI:57540"/>
        <dbReference type="ChEBI" id="CHEBI:57945"/>
        <dbReference type="ChEBI" id="CHEBI:71579"/>
        <dbReference type="EC" id="1.7.1.17"/>
    </reaction>
    <physiologicalReaction direction="right-to-left" evidence="5">
        <dbReference type="Rhea" id="RHEA:55874"/>
    </physiologicalReaction>
</comment>
<evidence type="ECO:0000256" key="5">
    <source>
        <dbReference type="ARBA" id="ARBA00048542"/>
    </source>
</evidence>
<dbReference type="Gene3D" id="3.40.50.360">
    <property type="match status" value="1"/>
</dbReference>